<dbReference type="PROSITE" id="PS00211">
    <property type="entry name" value="ABC_TRANSPORTER_1"/>
    <property type="match status" value="1"/>
</dbReference>
<keyword evidence="8" id="KW-0067">ATP-binding</keyword>
<dbReference type="InterPro" id="IPR039421">
    <property type="entry name" value="Type_1_exporter"/>
</dbReference>
<dbReference type="Pfam" id="PF00664">
    <property type="entry name" value="ABC_membrane"/>
    <property type="match status" value="1"/>
</dbReference>
<dbReference type="PANTHER" id="PTHR43394">
    <property type="entry name" value="ATP-DEPENDENT PERMEASE MDL1, MITOCHONDRIAL"/>
    <property type="match status" value="1"/>
</dbReference>
<dbReference type="Gene3D" id="1.20.1560.10">
    <property type="entry name" value="ABC transporter type 1, transmembrane domain"/>
    <property type="match status" value="1"/>
</dbReference>
<evidence type="ECO:0000259" key="19">
    <source>
        <dbReference type="PROSITE" id="PS50893"/>
    </source>
</evidence>
<evidence type="ECO:0000256" key="16">
    <source>
        <dbReference type="ARBA" id="ARBA00041416"/>
    </source>
</evidence>
<evidence type="ECO:0000256" key="4">
    <source>
        <dbReference type="ARBA" id="ARBA00022538"/>
    </source>
</evidence>
<dbReference type="Proteomes" id="UP000019118">
    <property type="component" value="Unassembled WGS sequence"/>
</dbReference>
<evidence type="ECO:0000256" key="6">
    <source>
        <dbReference type="ARBA" id="ARBA00022741"/>
    </source>
</evidence>
<evidence type="ECO:0000256" key="14">
    <source>
        <dbReference type="ARBA" id="ARBA00023136"/>
    </source>
</evidence>
<evidence type="ECO:0000256" key="8">
    <source>
        <dbReference type="ARBA" id="ARBA00022840"/>
    </source>
</evidence>
<dbReference type="Gene3D" id="3.40.50.300">
    <property type="entry name" value="P-loop containing nucleotide triphosphate hydrolases"/>
    <property type="match status" value="1"/>
</dbReference>
<keyword evidence="7" id="KW-0999">Mitochondrion inner membrane</keyword>
<dbReference type="PROSITE" id="PS50893">
    <property type="entry name" value="ABC_TRANSPORTER_2"/>
    <property type="match status" value="1"/>
</dbReference>
<keyword evidence="12" id="KW-0406">Ion transport</keyword>
<evidence type="ECO:0000256" key="2">
    <source>
        <dbReference type="ARBA" id="ARBA00007577"/>
    </source>
</evidence>
<evidence type="ECO:0000256" key="5">
    <source>
        <dbReference type="ARBA" id="ARBA00022692"/>
    </source>
</evidence>
<dbReference type="GO" id="GO:0090374">
    <property type="term" value="P:oligopeptide export from mitochondrion"/>
    <property type="evidence" value="ECO:0007669"/>
    <property type="project" value="TreeGrafter"/>
</dbReference>
<dbReference type="GO" id="GO:0005743">
    <property type="term" value="C:mitochondrial inner membrane"/>
    <property type="evidence" value="ECO:0007669"/>
    <property type="project" value="UniProtKB-SubCell"/>
</dbReference>
<dbReference type="CDD" id="cd03249">
    <property type="entry name" value="ABC_MTABC3_MDL1_MDL2"/>
    <property type="match status" value="1"/>
</dbReference>
<dbReference type="FunFam" id="3.40.50.300:FF:000403">
    <property type="entry name" value="ATP-binding cassette sub-family B member 8, mitochondrial"/>
    <property type="match status" value="1"/>
</dbReference>
<feature type="domain" description="ABC transporter" evidence="19">
    <location>
        <begin position="441"/>
        <end position="678"/>
    </location>
</feature>
<evidence type="ECO:0000256" key="10">
    <source>
        <dbReference type="ARBA" id="ARBA00022958"/>
    </source>
</evidence>
<dbReference type="FunFam" id="1.20.1560.10:FF:000016">
    <property type="entry name" value="ATP-binding cassette sub-family B member 8, mitochondrial"/>
    <property type="match status" value="1"/>
</dbReference>
<evidence type="ECO:0000256" key="3">
    <source>
        <dbReference type="ARBA" id="ARBA00022448"/>
    </source>
</evidence>
<reference evidence="22" key="1">
    <citation type="journal article" date="2013" name="Genome Biol.">
        <title>Draft genome of the mountain pine beetle, Dendroctonus ponderosae Hopkins, a major forest pest.</title>
        <authorList>
            <person name="Keeling C.I."/>
            <person name="Yuen M.M."/>
            <person name="Liao N.Y."/>
            <person name="Docking T.R."/>
            <person name="Chan S.K."/>
            <person name="Taylor G.A."/>
            <person name="Palmquist D.L."/>
            <person name="Jackman S.D."/>
            <person name="Nguyen A."/>
            <person name="Li M."/>
            <person name="Henderson H."/>
            <person name="Janes J.K."/>
            <person name="Zhao Y."/>
            <person name="Pandoh P."/>
            <person name="Moore R."/>
            <person name="Sperling F.A."/>
            <person name="Huber D.P."/>
            <person name="Birol I."/>
            <person name="Jones S.J."/>
            <person name="Bohlmann J."/>
        </authorList>
    </citation>
    <scope>NUCLEOTIDE SEQUENCE</scope>
</reference>
<feature type="transmembrane region" description="Helical" evidence="18">
    <location>
        <begin position="168"/>
        <end position="188"/>
    </location>
</feature>
<evidence type="ECO:0000256" key="9">
    <source>
        <dbReference type="ARBA" id="ARBA00022946"/>
    </source>
</evidence>
<comment type="subcellular location">
    <subcellularLocation>
        <location evidence="1">Mitochondrion inner membrane</location>
        <topology evidence="1">Multi-pass membrane protein</topology>
    </subcellularLocation>
</comment>
<dbReference type="SUPFAM" id="SSF52540">
    <property type="entry name" value="P-loop containing nucleoside triphosphate hydrolases"/>
    <property type="match status" value="1"/>
</dbReference>
<dbReference type="CDD" id="cd18574">
    <property type="entry name" value="ABC_6TM_ABCB8_like"/>
    <property type="match status" value="1"/>
</dbReference>
<sequence length="686" mass="75614">MNVMITRMPYLSANIEQQWNLCRSSIKPWNSLQNNVPIRHVGRTCLKSRNSPTNCSIPIKISVFLTCGAAKVYFGNPLVCCESRSRLAGYRTSSDAKVNFDWKRFWQYLKPHLWSFVAAILGALVVALLNIQIPQVMGGVINVLSRFTHEQDSKLFISEMKLPALKLIAMYLGQSFFTFFYISMLSNLGEKIAFRMKSDLFASILKQDIAFFDAQRTGEIVTRLTADIQDFKSSFKQTISGGLRAATQIIGCSVSLLMISPYMTCISMLCIPSVIAVGTVFGSILRSTSRKTQAQVEKATAVADEAISNIRTVRAFAMDDQEEIMFVQEAEKAKDLNEALGFGIGIFQAGTNLFLNGTVLMTLYLGGYLLSTNQLSAGEVMSFLISAQTIQRSLAQVSLLFGSVIKGLAAGGRVFEYINMTPSMNLKGGRIIPDKFLKGEIVFQNVTFAYPTRKQQVVLENFNLSVPAGKTVAIVGASGNGKSTIVALVERFYDVDNGSVKIDGYDLKTLDPSWLRRKALGLISQEPILFGTTILENIRYGKPDATDEDVRKAAQLANADEFISHFPNGYQTMVGERGATLSGGQKQRIAIARALLKDPKILLLDEATSALDAESEKVVQAALDNARKGRTVIVIAHRLSTVRNADIILVLNNGKIVEMGTHEHLQQLKGYYWALTYQQQPQAEGG</sequence>
<evidence type="ECO:0000256" key="1">
    <source>
        <dbReference type="ARBA" id="ARBA00004448"/>
    </source>
</evidence>
<feature type="domain" description="ABC transmembrane type-1" evidence="20">
    <location>
        <begin position="117"/>
        <end position="406"/>
    </location>
</feature>
<keyword evidence="10" id="KW-0630">Potassium</keyword>
<evidence type="ECO:0000313" key="21">
    <source>
        <dbReference type="EnsemblMetazoa" id="XP_019768862.1"/>
    </source>
</evidence>
<dbReference type="PANTHER" id="PTHR43394:SF17">
    <property type="entry name" value="MITOCHONDRIAL POTASSIUM CHANNEL ATP-BINDING SUBUNIT"/>
    <property type="match status" value="1"/>
</dbReference>
<evidence type="ECO:0000256" key="13">
    <source>
        <dbReference type="ARBA" id="ARBA00023128"/>
    </source>
</evidence>
<dbReference type="GeneID" id="109543534"/>
<dbReference type="InterPro" id="IPR036640">
    <property type="entry name" value="ABC1_TM_sf"/>
</dbReference>
<dbReference type="SUPFAM" id="SSF90123">
    <property type="entry name" value="ABC transporter transmembrane region"/>
    <property type="match status" value="1"/>
</dbReference>
<dbReference type="InterPro" id="IPR003593">
    <property type="entry name" value="AAA+_ATPase"/>
</dbReference>
<reference evidence="21" key="2">
    <citation type="submission" date="2024-08" db="UniProtKB">
        <authorList>
            <consortium name="EnsemblMetazoa"/>
        </authorList>
    </citation>
    <scope>IDENTIFICATION</scope>
</reference>
<dbReference type="GO" id="GO:0006813">
    <property type="term" value="P:potassium ion transport"/>
    <property type="evidence" value="ECO:0007669"/>
    <property type="project" value="UniProtKB-KW"/>
</dbReference>
<dbReference type="EnsemblMetazoa" id="XM_019913302.1">
    <property type="protein sequence ID" value="XP_019768861.1"/>
    <property type="gene ID" value="LOC109543534"/>
</dbReference>
<dbReference type="InterPro" id="IPR003439">
    <property type="entry name" value="ABC_transporter-like_ATP-bd"/>
</dbReference>
<dbReference type="InterPro" id="IPR017871">
    <property type="entry name" value="ABC_transporter-like_CS"/>
</dbReference>
<keyword evidence="4" id="KW-0633">Potassium transport</keyword>
<comment type="similarity">
    <text evidence="2">Belongs to the ABC transporter superfamily. ABCB family. Multidrug resistance exporter (TC 3.A.1.201) subfamily.</text>
</comment>
<keyword evidence="9" id="KW-0809">Transit peptide</keyword>
<dbReference type="GO" id="GO:0005524">
    <property type="term" value="F:ATP binding"/>
    <property type="evidence" value="ECO:0007669"/>
    <property type="project" value="UniProtKB-KW"/>
</dbReference>
<dbReference type="EnsemblMetazoa" id="XM_019913303.1">
    <property type="protein sequence ID" value="XP_019768862.1"/>
    <property type="gene ID" value="LOC109543534"/>
</dbReference>
<dbReference type="GO" id="GO:0015421">
    <property type="term" value="F:ABC-type oligopeptide transporter activity"/>
    <property type="evidence" value="ECO:0007669"/>
    <property type="project" value="TreeGrafter"/>
</dbReference>
<keyword evidence="5 18" id="KW-0812">Transmembrane</keyword>
<keyword evidence="6" id="KW-0547">Nucleotide-binding</keyword>
<evidence type="ECO:0000256" key="17">
    <source>
        <dbReference type="ARBA" id="ARBA00042968"/>
    </source>
</evidence>
<evidence type="ECO:0000256" key="18">
    <source>
        <dbReference type="SAM" id="Phobius"/>
    </source>
</evidence>
<accession>A0AAR5Q6K7</accession>
<dbReference type="InterPro" id="IPR011527">
    <property type="entry name" value="ABC1_TM_dom"/>
</dbReference>
<keyword evidence="14 18" id="KW-0472">Membrane</keyword>
<dbReference type="PROSITE" id="PS50929">
    <property type="entry name" value="ABC_TM1F"/>
    <property type="match status" value="1"/>
</dbReference>
<keyword evidence="3" id="KW-0813">Transport</keyword>
<name>A0AAR5Q6K7_DENPD</name>
<dbReference type="AlphaFoldDB" id="A0AAR5Q6K7"/>
<feature type="transmembrane region" description="Helical" evidence="18">
    <location>
        <begin position="241"/>
        <end position="260"/>
    </location>
</feature>
<organism evidence="21 22">
    <name type="scientific">Dendroctonus ponderosae</name>
    <name type="common">Mountain pine beetle</name>
    <dbReference type="NCBI Taxonomy" id="77166"/>
    <lineage>
        <taxon>Eukaryota</taxon>
        <taxon>Metazoa</taxon>
        <taxon>Ecdysozoa</taxon>
        <taxon>Arthropoda</taxon>
        <taxon>Hexapoda</taxon>
        <taxon>Insecta</taxon>
        <taxon>Pterygota</taxon>
        <taxon>Neoptera</taxon>
        <taxon>Endopterygota</taxon>
        <taxon>Coleoptera</taxon>
        <taxon>Polyphaga</taxon>
        <taxon>Cucujiformia</taxon>
        <taxon>Curculionidae</taxon>
        <taxon>Scolytinae</taxon>
        <taxon>Dendroctonus</taxon>
    </lineage>
</organism>
<evidence type="ECO:0000256" key="15">
    <source>
        <dbReference type="ARBA" id="ARBA00040439"/>
    </source>
</evidence>
<keyword evidence="22" id="KW-1185">Reference proteome</keyword>
<evidence type="ECO:0000313" key="22">
    <source>
        <dbReference type="Proteomes" id="UP000019118"/>
    </source>
</evidence>
<evidence type="ECO:0000256" key="7">
    <source>
        <dbReference type="ARBA" id="ARBA00022792"/>
    </source>
</evidence>
<keyword evidence="13" id="KW-0496">Mitochondrion</keyword>
<proteinExistence type="inferred from homology"/>
<evidence type="ECO:0000256" key="12">
    <source>
        <dbReference type="ARBA" id="ARBA00023065"/>
    </source>
</evidence>
<protein>
    <recommendedName>
        <fullName evidence="15">Mitochondrial potassium channel ATP-binding subunit</fullName>
    </recommendedName>
    <alternativeName>
        <fullName evidence="17">ATP-binding cassette sub-family B member 8, mitochondrial</fullName>
    </alternativeName>
    <alternativeName>
        <fullName evidence="16">Mitochondrial sulfonylurea-receptor</fullName>
    </alternativeName>
</protein>
<dbReference type="GO" id="GO:0016887">
    <property type="term" value="F:ATP hydrolysis activity"/>
    <property type="evidence" value="ECO:0007669"/>
    <property type="project" value="InterPro"/>
</dbReference>
<keyword evidence="11 18" id="KW-1133">Transmembrane helix</keyword>
<dbReference type="SMART" id="SM00382">
    <property type="entry name" value="AAA"/>
    <property type="match status" value="1"/>
</dbReference>
<evidence type="ECO:0000259" key="20">
    <source>
        <dbReference type="PROSITE" id="PS50929"/>
    </source>
</evidence>
<feature type="transmembrane region" description="Helical" evidence="18">
    <location>
        <begin position="113"/>
        <end position="133"/>
    </location>
</feature>
<dbReference type="Pfam" id="PF00005">
    <property type="entry name" value="ABC_tran"/>
    <property type="match status" value="1"/>
</dbReference>
<feature type="transmembrane region" description="Helical" evidence="18">
    <location>
        <begin position="266"/>
        <end position="285"/>
    </location>
</feature>
<evidence type="ECO:0000256" key="11">
    <source>
        <dbReference type="ARBA" id="ARBA00022989"/>
    </source>
</evidence>
<dbReference type="KEGG" id="dpa:109543534"/>
<dbReference type="InterPro" id="IPR027417">
    <property type="entry name" value="P-loop_NTPase"/>
</dbReference>